<evidence type="ECO:0000313" key="1">
    <source>
        <dbReference type="EMBL" id="GCE19509.1"/>
    </source>
</evidence>
<organism evidence="1 2">
    <name type="scientific">Dictyobacter kobayashii</name>
    <dbReference type="NCBI Taxonomy" id="2014872"/>
    <lineage>
        <taxon>Bacteria</taxon>
        <taxon>Bacillati</taxon>
        <taxon>Chloroflexota</taxon>
        <taxon>Ktedonobacteria</taxon>
        <taxon>Ktedonobacterales</taxon>
        <taxon>Dictyobacteraceae</taxon>
        <taxon>Dictyobacter</taxon>
    </lineage>
</organism>
<dbReference type="Proteomes" id="UP000287188">
    <property type="component" value="Unassembled WGS sequence"/>
</dbReference>
<dbReference type="OrthoDB" id="165845at2"/>
<gene>
    <name evidence="1" type="ORF">KDK_33090</name>
</gene>
<evidence type="ECO:0000313" key="2">
    <source>
        <dbReference type="Proteomes" id="UP000287188"/>
    </source>
</evidence>
<keyword evidence="2" id="KW-1185">Reference proteome</keyword>
<dbReference type="EMBL" id="BIFS01000001">
    <property type="protein sequence ID" value="GCE19509.1"/>
    <property type="molecule type" value="Genomic_DNA"/>
</dbReference>
<protein>
    <submittedName>
        <fullName evidence="1">Uncharacterized protein</fullName>
    </submittedName>
</protein>
<comment type="caution">
    <text evidence="1">The sequence shown here is derived from an EMBL/GenBank/DDBJ whole genome shotgun (WGS) entry which is preliminary data.</text>
</comment>
<dbReference type="AlphaFoldDB" id="A0A402AKC7"/>
<name>A0A402AKC7_9CHLR</name>
<dbReference type="RefSeq" id="WP_126551373.1">
    <property type="nucleotide sequence ID" value="NZ_BIFS01000001.1"/>
</dbReference>
<accession>A0A402AKC7</accession>
<proteinExistence type="predicted"/>
<reference evidence="2" key="1">
    <citation type="submission" date="2018-12" db="EMBL/GenBank/DDBJ databases">
        <title>Tengunoibacter tsumagoiensis gen. nov., sp. nov., Dictyobacter kobayashii sp. nov., D. alpinus sp. nov., and D. joshuensis sp. nov. and description of Dictyobacteraceae fam. nov. within the order Ktedonobacterales isolated from Tengu-no-mugimeshi.</title>
        <authorList>
            <person name="Wang C.M."/>
            <person name="Zheng Y."/>
            <person name="Sakai Y."/>
            <person name="Toyoda A."/>
            <person name="Minakuchi Y."/>
            <person name="Abe K."/>
            <person name="Yokota A."/>
            <person name="Yabe S."/>
        </authorList>
    </citation>
    <scope>NUCLEOTIDE SEQUENCE [LARGE SCALE GENOMIC DNA]</scope>
    <source>
        <strain evidence="2">Uno11</strain>
    </source>
</reference>
<sequence>MGEKMMFSADGMRSVASQMLTDAHTAIHDHDSAWRQLDNHLQSYPDILQGLLRSIIEPHQQHMRATYDWQIAFANALKSSADQLELADQEVANEFRL</sequence>